<feature type="compositionally biased region" description="Low complexity" evidence="11">
    <location>
        <begin position="96"/>
        <end position="110"/>
    </location>
</feature>
<dbReference type="InterPro" id="IPR005578">
    <property type="entry name" value="Yif1_fam"/>
</dbReference>
<evidence type="ECO:0000256" key="9">
    <source>
        <dbReference type="ARBA" id="ARBA00023034"/>
    </source>
</evidence>
<dbReference type="GO" id="GO:0005789">
    <property type="term" value="C:endoplasmic reticulum membrane"/>
    <property type="evidence" value="ECO:0007669"/>
    <property type="project" value="UniProtKB-SubCell"/>
</dbReference>
<keyword evidence="14" id="KW-1185">Reference proteome</keyword>
<keyword evidence="6" id="KW-0256">Endoplasmic reticulum</keyword>
<evidence type="ECO:0000256" key="11">
    <source>
        <dbReference type="SAM" id="MobiDB-lite"/>
    </source>
</evidence>
<comment type="subcellular location">
    <subcellularLocation>
        <location evidence="1">Endoplasmic reticulum membrane</location>
        <topology evidence="1">Multi-pass membrane protein</topology>
    </subcellularLocation>
    <subcellularLocation>
        <location evidence="2">Golgi apparatus membrane</location>
        <topology evidence="2">Multi-pass membrane protein</topology>
    </subcellularLocation>
</comment>
<dbReference type="GO" id="GO:0030134">
    <property type="term" value="C:COPII-coated ER to Golgi transport vesicle"/>
    <property type="evidence" value="ECO:0007669"/>
    <property type="project" value="TreeGrafter"/>
</dbReference>
<feature type="transmembrane region" description="Helical" evidence="12">
    <location>
        <begin position="279"/>
        <end position="296"/>
    </location>
</feature>
<dbReference type="GO" id="GO:0015031">
    <property type="term" value="P:protein transport"/>
    <property type="evidence" value="ECO:0007669"/>
    <property type="project" value="UniProtKB-KW"/>
</dbReference>
<keyword evidence="8 12" id="KW-1133">Transmembrane helix</keyword>
<keyword evidence="4" id="KW-0813">Transport</keyword>
<evidence type="ECO:0000256" key="5">
    <source>
        <dbReference type="ARBA" id="ARBA00022692"/>
    </source>
</evidence>
<keyword evidence="7" id="KW-0653">Protein transport</keyword>
<feature type="transmembrane region" description="Helical" evidence="12">
    <location>
        <begin position="316"/>
        <end position="335"/>
    </location>
</feature>
<feature type="transmembrane region" description="Helical" evidence="12">
    <location>
        <begin position="355"/>
        <end position="385"/>
    </location>
</feature>
<dbReference type="PANTHER" id="PTHR14083">
    <property type="entry name" value="YIP1 INTERACTING FACTOR HOMOLOG YIF1 PROTEIN"/>
    <property type="match status" value="1"/>
</dbReference>
<feature type="transmembrane region" description="Helical" evidence="12">
    <location>
        <begin position="438"/>
        <end position="455"/>
    </location>
</feature>
<evidence type="ECO:0000256" key="4">
    <source>
        <dbReference type="ARBA" id="ARBA00022448"/>
    </source>
</evidence>
<comment type="similarity">
    <text evidence="3">Belongs to the YIF1 family.</text>
</comment>
<dbReference type="GO" id="GO:0006888">
    <property type="term" value="P:endoplasmic reticulum to Golgi vesicle-mediated transport"/>
    <property type="evidence" value="ECO:0007669"/>
    <property type="project" value="InterPro"/>
</dbReference>
<evidence type="ECO:0000256" key="8">
    <source>
        <dbReference type="ARBA" id="ARBA00022989"/>
    </source>
</evidence>
<dbReference type="GO" id="GO:0000139">
    <property type="term" value="C:Golgi membrane"/>
    <property type="evidence" value="ECO:0007669"/>
    <property type="project" value="UniProtKB-SubCell"/>
</dbReference>
<dbReference type="GO" id="GO:0005793">
    <property type="term" value="C:endoplasmic reticulum-Golgi intermediate compartment"/>
    <property type="evidence" value="ECO:0007669"/>
    <property type="project" value="TreeGrafter"/>
</dbReference>
<feature type="compositionally biased region" description="Pro residues" evidence="11">
    <location>
        <begin position="16"/>
        <end position="33"/>
    </location>
</feature>
<gene>
    <name evidence="13" type="primary">BQ5605_C023g09630</name>
    <name evidence="13" type="ORF">BQ5605_C023G09630</name>
</gene>
<dbReference type="Proteomes" id="UP000249464">
    <property type="component" value="Unassembled WGS sequence"/>
</dbReference>
<protein>
    <submittedName>
        <fullName evidence="13">BQ5605_C023g09630 protein</fullName>
    </submittedName>
</protein>
<dbReference type="STRING" id="796604.A0A2X0MPD1"/>
<dbReference type="Pfam" id="PF03878">
    <property type="entry name" value="YIF1"/>
    <property type="match status" value="1"/>
</dbReference>
<organism evidence="13 14">
    <name type="scientific">Microbotryum silenes-dioicae</name>
    <dbReference type="NCBI Taxonomy" id="796604"/>
    <lineage>
        <taxon>Eukaryota</taxon>
        <taxon>Fungi</taxon>
        <taxon>Dikarya</taxon>
        <taxon>Basidiomycota</taxon>
        <taxon>Pucciniomycotina</taxon>
        <taxon>Microbotryomycetes</taxon>
        <taxon>Microbotryales</taxon>
        <taxon>Microbotryaceae</taxon>
        <taxon>Microbotryum</taxon>
    </lineage>
</organism>
<keyword evidence="10 12" id="KW-0472">Membrane</keyword>
<keyword evidence="5 12" id="KW-0812">Transmembrane</keyword>
<evidence type="ECO:0000256" key="3">
    <source>
        <dbReference type="ARBA" id="ARBA00009727"/>
    </source>
</evidence>
<proteinExistence type="inferred from homology"/>
<evidence type="ECO:0000256" key="10">
    <source>
        <dbReference type="ARBA" id="ARBA00023136"/>
    </source>
</evidence>
<evidence type="ECO:0000256" key="12">
    <source>
        <dbReference type="SAM" id="Phobius"/>
    </source>
</evidence>
<dbReference type="PANTHER" id="PTHR14083:SF0">
    <property type="entry name" value="YIP1D-INTERACTING FACTOR 1, ISOFORM C"/>
    <property type="match status" value="1"/>
</dbReference>
<feature type="compositionally biased region" description="Gly residues" evidence="11">
    <location>
        <begin position="156"/>
        <end position="181"/>
    </location>
</feature>
<feature type="compositionally biased region" description="Gly residues" evidence="11">
    <location>
        <begin position="65"/>
        <end position="79"/>
    </location>
</feature>
<evidence type="ECO:0000256" key="7">
    <source>
        <dbReference type="ARBA" id="ARBA00022927"/>
    </source>
</evidence>
<evidence type="ECO:0000256" key="1">
    <source>
        <dbReference type="ARBA" id="ARBA00004477"/>
    </source>
</evidence>
<name>A0A2X0MPD1_9BASI</name>
<feature type="region of interest" description="Disordered" evidence="11">
    <location>
        <begin position="14"/>
        <end position="189"/>
    </location>
</feature>
<evidence type="ECO:0000256" key="6">
    <source>
        <dbReference type="ARBA" id="ARBA00022824"/>
    </source>
</evidence>
<evidence type="ECO:0000313" key="13">
    <source>
        <dbReference type="EMBL" id="SGZ23754.1"/>
    </source>
</evidence>
<dbReference type="AlphaFoldDB" id="A0A2X0MPD1"/>
<evidence type="ECO:0000313" key="14">
    <source>
        <dbReference type="Proteomes" id="UP000249464"/>
    </source>
</evidence>
<keyword evidence="9" id="KW-0333">Golgi apparatus</keyword>
<sequence length="456" mass="49005">MLTVSIFFSPSVLTGPSPPCHSIPSTSPPPPDFLPNDSRSYQRFSSPPIHHQLAPPPPQQQQQQQGGGPAYYAAGGGASGSSRNIPHQGGGAHYGHPLQQQWSPQQSHAQGYPDAYIPSGHQGPTTSHSAYSAHSQAPPSQQQQQQPPPFAAAGRAEGGGGGGNWLSGGIGQAVGAGGQGGMPSWPGMNDATTAMGVQFGKHAFGAGQAYLDKNFTRLLPLAHLKHSFNVSNSYVLQKLRLVLWPWRHRPWSRSLKRSESSGVAEGWKPPRDDINCPDLYIPVMSVVTYILLSAIIAGKQGQFDPRIVGQTASKSFGILVLEFICIKLGCYLLGIGEEGTVVDMLSYEGYKFVGVIVTLLAGLVGLKGWSYWSVFGYVFLANFFFQLRSLRHIVLPDPNNMTTPMDFVDQSTSSSNHSMGMGTSTGVSHGQRSRRIQFLFVVAALQGVSMVVLVHF</sequence>
<dbReference type="EMBL" id="FQNC01000085">
    <property type="protein sequence ID" value="SGZ23754.1"/>
    <property type="molecule type" value="Genomic_DNA"/>
</dbReference>
<reference evidence="13 14" key="1">
    <citation type="submission" date="2016-11" db="EMBL/GenBank/DDBJ databases">
        <authorList>
            <person name="Jaros S."/>
            <person name="Januszkiewicz K."/>
            <person name="Wedrychowicz H."/>
        </authorList>
    </citation>
    <scope>NUCLEOTIDE SEQUENCE [LARGE SCALE GENOMIC DNA]</scope>
</reference>
<feature type="compositionally biased region" description="Low complexity" evidence="11">
    <location>
        <begin position="127"/>
        <end position="155"/>
    </location>
</feature>
<evidence type="ECO:0000256" key="2">
    <source>
        <dbReference type="ARBA" id="ARBA00004653"/>
    </source>
</evidence>
<accession>A0A2X0MPD1</accession>